<proteinExistence type="predicted"/>
<dbReference type="EC" id="1.4.1.14" evidence="3"/>
<evidence type="ECO:0000313" key="3">
    <source>
        <dbReference type="EMBL" id="MBB5206909.1"/>
    </source>
</evidence>
<sequence length="456" mass="47994">MPRKDLGDIAPARLDADTLARNFSDVAPPLDRRGALIAAQRCFYCYDAPCIQACPTGIDIPSFIKRITTDNLKGAAADILGANILGGACARVCPTEILCEGSCVRNTPDDAPVQIGALQRYATDWVYDANAPLFSRAPDSGKHVAVVGAGPAGLACAHRLARAGHRVTLFDAKDKPGGLNEYGIAAYKVPGFAQREIDWLLSIGGITFQGGAELGRNLHLPDLRRDHDAVFLGLGLAGVNALGLDGEDLPGVRNAVDFIEELRQCADLATLPIGRRVVVIGGGNTAIDAAIQSKRLGAESVTLVYRRGPESMSATTHEQAFAKDEGVNVVYWAAPRSFVAQDGQLAGIRFEHTLLDDAGRLLGSGDHFTLDADTVLKAIGQVLVPSALQDGGTDLLDIRNGRIAVNADFETSLQGVYAGGDCVGGKVDLTVQAVEDGQRAAAAIDRALLQRALKAA</sequence>
<keyword evidence="3" id="KW-0560">Oxidoreductase</keyword>
<dbReference type="InterPro" id="IPR028261">
    <property type="entry name" value="DPD_II"/>
</dbReference>
<dbReference type="InterPro" id="IPR036188">
    <property type="entry name" value="FAD/NAD-bd_sf"/>
</dbReference>
<comment type="caution">
    <text evidence="3">The sequence shown here is derived from an EMBL/GenBank/DDBJ whole genome shotgun (WGS) entry which is preliminary data.</text>
</comment>
<evidence type="ECO:0000259" key="2">
    <source>
        <dbReference type="Pfam" id="PF14691"/>
    </source>
</evidence>
<feature type="domain" description="Dihydroprymidine dehydrogenase" evidence="2">
    <location>
        <begin position="21"/>
        <end position="128"/>
    </location>
</feature>
<accession>A0A7W8D304</accession>
<dbReference type="GO" id="GO:0004355">
    <property type="term" value="F:glutamate synthase (NADPH) activity"/>
    <property type="evidence" value="ECO:0007669"/>
    <property type="project" value="UniProtKB-EC"/>
</dbReference>
<dbReference type="SUPFAM" id="SSF51971">
    <property type="entry name" value="Nucleotide-binding domain"/>
    <property type="match status" value="1"/>
</dbReference>
<dbReference type="InterPro" id="IPR023753">
    <property type="entry name" value="FAD/NAD-binding_dom"/>
</dbReference>
<reference evidence="3 4" key="1">
    <citation type="submission" date="2020-08" db="EMBL/GenBank/DDBJ databases">
        <title>Genomic Encyclopedia of Type Strains, Phase IV (KMG-IV): sequencing the most valuable type-strain genomes for metagenomic binning, comparative biology and taxonomic classification.</title>
        <authorList>
            <person name="Goeker M."/>
        </authorList>
    </citation>
    <scope>NUCLEOTIDE SEQUENCE [LARGE SCALE GENOMIC DNA]</scope>
    <source>
        <strain evidence="3 4">DSM 24163</strain>
    </source>
</reference>
<dbReference type="PANTHER" id="PTHR42783:SF3">
    <property type="entry name" value="GLUTAMATE SYNTHASE [NADPH] SMALL CHAIN-RELATED"/>
    <property type="match status" value="1"/>
</dbReference>
<keyword evidence="4" id="KW-1185">Reference proteome</keyword>
<dbReference type="GO" id="GO:0016040">
    <property type="term" value="F:glutamate synthase (NADH) activity"/>
    <property type="evidence" value="ECO:0007669"/>
    <property type="project" value="UniProtKB-EC"/>
</dbReference>
<dbReference type="PANTHER" id="PTHR42783">
    <property type="entry name" value="GLUTAMATE SYNTHASE [NADPH] SMALL CHAIN"/>
    <property type="match status" value="1"/>
</dbReference>
<organism evidence="3 4">
    <name type="scientific">Chiayiivirga flava</name>
    <dbReference type="NCBI Taxonomy" id="659595"/>
    <lineage>
        <taxon>Bacteria</taxon>
        <taxon>Pseudomonadati</taxon>
        <taxon>Pseudomonadota</taxon>
        <taxon>Gammaproteobacteria</taxon>
        <taxon>Lysobacterales</taxon>
        <taxon>Lysobacteraceae</taxon>
        <taxon>Chiayiivirga</taxon>
    </lineage>
</organism>
<feature type="domain" description="FAD/NAD(P)-binding" evidence="1">
    <location>
        <begin position="143"/>
        <end position="437"/>
    </location>
</feature>
<dbReference type="Gene3D" id="3.50.50.60">
    <property type="entry name" value="FAD/NAD(P)-binding domain"/>
    <property type="match status" value="2"/>
</dbReference>
<dbReference type="Pfam" id="PF14691">
    <property type="entry name" value="Fer4_20"/>
    <property type="match status" value="1"/>
</dbReference>
<dbReference type="RefSeq" id="WP_183959326.1">
    <property type="nucleotide sequence ID" value="NZ_JACHHP010000001.1"/>
</dbReference>
<protein>
    <submittedName>
        <fullName evidence="3">Glutamate synthase (NADPH/NADH) small chain</fullName>
        <ecNumber evidence="3">1.4.1.13</ecNumber>
        <ecNumber evidence="3">1.4.1.14</ecNumber>
    </submittedName>
</protein>
<gene>
    <name evidence="3" type="ORF">HNQ52_000425</name>
</gene>
<dbReference type="AlphaFoldDB" id="A0A7W8D304"/>
<dbReference type="Proteomes" id="UP000521199">
    <property type="component" value="Unassembled WGS sequence"/>
</dbReference>
<dbReference type="EMBL" id="JACHHP010000001">
    <property type="protein sequence ID" value="MBB5206909.1"/>
    <property type="molecule type" value="Genomic_DNA"/>
</dbReference>
<dbReference type="Gene3D" id="1.10.1060.10">
    <property type="entry name" value="Alpha-helical ferredoxin"/>
    <property type="match status" value="1"/>
</dbReference>
<evidence type="ECO:0000259" key="1">
    <source>
        <dbReference type="Pfam" id="PF07992"/>
    </source>
</evidence>
<dbReference type="InterPro" id="IPR009051">
    <property type="entry name" value="Helical_ferredxn"/>
</dbReference>
<evidence type="ECO:0000313" key="4">
    <source>
        <dbReference type="Proteomes" id="UP000521199"/>
    </source>
</evidence>
<dbReference type="SUPFAM" id="SSF46548">
    <property type="entry name" value="alpha-helical ferredoxin"/>
    <property type="match status" value="1"/>
</dbReference>
<dbReference type="PRINTS" id="PR00419">
    <property type="entry name" value="ADXRDTASE"/>
</dbReference>
<name>A0A7W8D304_9GAMM</name>
<dbReference type="GO" id="GO:0051536">
    <property type="term" value="F:iron-sulfur cluster binding"/>
    <property type="evidence" value="ECO:0007669"/>
    <property type="project" value="InterPro"/>
</dbReference>
<dbReference type="Pfam" id="PF07992">
    <property type="entry name" value="Pyr_redox_2"/>
    <property type="match status" value="1"/>
</dbReference>
<dbReference type="EC" id="1.4.1.13" evidence="3"/>